<dbReference type="NCBIfam" id="TIGR01842">
    <property type="entry name" value="type_I_sec_PrtD"/>
    <property type="match status" value="1"/>
</dbReference>
<dbReference type="SUPFAM" id="SSF52540">
    <property type="entry name" value="P-loop containing nucleoside triphosphate hydrolases"/>
    <property type="match status" value="1"/>
</dbReference>
<name>A0ABP7N9T0_9GAMM</name>
<proteinExistence type="predicted"/>
<dbReference type="PANTHER" id="PTHR24221:SF248">
    <property type="entry name" value="ABC TRANSPORTER TRANSMEMBRANE REGION"/>
    <property type="match status" value="1"/>
</dbReference>
<feature type="domain" description="ABC transmembrane type-1" evidence="9">
    <location>
        <begin position="25"/>
        <end position="300"/>
    </location>
</feature>
<evidence type="ECO:0000256" key="2">
    <source>
        <dbReference type="ARBA" id="ARBA00022692"/>
    </source>
</evidence>
<dbReference type="InterPro" id="IPR003593">
    <property type="entry name" value="AAA+_ATPase"/>
</dbReference>
<evidence type="ECO:0000313" key="10">
    <source>
        <dbReference type="EMBL" id="GAA3940833.1"/>
    </source>
</evidence>
<protein>
    <submittedName>
        <fullName evidence="10">Type I secretion system permease/ATPase</fullName>
    </submittedName>
</protein>
<dbReference type="InterPro" id="IPR003439">
    <property type="entry name" value="ABC_transporter-like_ATP-bd"/>
</dbReference>
<dbReference type="PROSITE" id="PS50893">
    <property type="entry name" value="ABC_TRANSPORTER_2"/>
    <property type="match status" value="1"/>
</dbReference>
<evidence type="ECO:0000256" key="6">
    <source>
        <dbReference type="ARBA" id="ARBA00023136"/>
    </source>
</evidence>
<feature type="transmembrane region" description="Helical" evidence="7">
    <location>
        <begin position="56"/>
        <end position="76"/>
    </location>
</feature>
<dbReference type="RefSeq" id="WP_344800522.1">
    <property type="nucleotide sequence ID" value="NZ_BAABBN010000015.1"/>
</dbReference>
<dbReference type="InterPro" id="IPR039421">
    <property type="entry name" value="Type_1_exporter"/>
</dbReference>
<accession>A0ABP7N9T0</accession>
<dbReference type="InterPro" id="IPR010128">
    <property type="entry name" value="ATPase_T1SS_PrtD-like"/>
</dbReference>
<evidence type="ECO:0000313" key="11">
    <source>
        <dbReference type="Proteomes" id="UP001501565"/>
    </source>
</evidence>
<dbReference type="InterPro" id="IPR036640">
    <property type="entry name" value="ABC1_TM_sf"/>
</dbReference>
<dbReference type="PROSITE" id="PS00211">
    <property type="entry name" value="ABC_TRANSPORTER_1"/>
    <property type="match status" value="1"/>
</dbReference>
<dbReference type="PANTHER" id="PTHR24221">
    <property type="entry name" value="ATP-BINDING CASSETTE SUB-FAMILY B"/>
    <property type="match status" value="1"/>
</dbReference>
<evidence type="ECO:0000256" key="5">
    <source>
        <dbReference type="ARBA" id="ARBA00022989"/>
    </source>
</evidence>
<evidence type="ECO:0000259" key="9">
    <source>
        <dbReference type="PROSITE" id="PS50929"/>
    </source>
</evidence>
<feature type="transmembrane region" description="Helical" evidence="7">
    <location>
        <begin position="128"/>
        <end position="149"/>
    </location>
</feature>
<sequence>MKQVATDQSEIRQALALHKNAFRSVGAFSAVINILMLVPAIYMLQVYDRVLASGNQFTLLMLTGLALGLYGLMGALEWVRSLLVIRIGDQLDEALNQRVYDASFEHQLSGAQSGTFQAAQDLSQVRQFMTGSALFAFFDAPWFPVYLLVLFLFHPWLGALALAGAVILLVLALINERWSKRPLEASSQWASKSNQMATAQLRNADVIEAMGLLSRLRQRWLLLHRQSLAQQCLASERSALINAMTKTSRTALQSLMLGLGAYLAVQGEISAGMMVAGSILVGRMLAPVEQLIGAWRQWTNVQIARDRLNTLLTAYPVKPVGLPLAKPEGHLLLESLSVVAPGAKQPCLMNLTFSLEAGETLAVVGASGSGKSSLAKALVGVWKPRLGKVRLDGADLQNWDKESLGPHIGYLPQDVALFAGSITDNIARFGAVDPEQVFAAARQAGVHELILSLPKGYDTELADGGMGLSGGQKQRIGLARALYGQPALMVLDEPNANLDEHGEKALAEAIKQMKEAGQTVVLITHKLGVLALTDKVLALKSGSLQTFGPTSTVLAALNGQTPLKKPAPDTQSFARSPEVSANGVNSRVSYSFGSSQSGAAV</sequence>
<comment type="caution">
    <text evidence="10">The sequence shown here is derived from an EMBL/GenBank/DDBJ whole genome shotgun (WGS) entry which is preliminary data.</text>
</comment>
<dbReference type="EMBL" id="BAABBN010000015">
    <property type="protein sequence ID" value="GAA3940833.1"/>
    <property type="molecule type" value="Genomic_DNA"/>
</dbReference>
<dbReference type="Pfam" id="PF00005">
    <property type="entry name" value="ABC_tran"/>
    <property type="match status" value="1"/>
</dbReference>
<evidence type="ECO:0000259" key="8">
    <source>
        <dbReference type="PROSITE" id="PS50893"/>
    </source>
</evidence>
<dbReference type="InterPro" id="IPR027417">
    <property type="entry name" value="P-loop_NTPase"/>
</dbReference>
<dbReference type="InterPro" id="IPR011527">
    <property type="entry name" value="ABC1_TM_dom"/>
</dbReference>
<dbReference type="Pfam" id="PF00664">
    <property type="entry name" value="ABC_membrane"/>
    <property type="match status" value="1"/>
</dbReference>
<feature type="transmembrane region" description="Helical" evidence="7">
    <location>
        <begin position="155"/>
        <end position="174"/>
    </location>
</feature>
<keyword evidence="11" id="KW-1185">Reference proteome</keyword>
<keyword evidence="5 7" id="KW-1133">Transmembrane helix</keyword>
<dbReference type="Gene3D" id="1.20.1560.10">
    <property type="entry name" value="ABC transporter type 1, transmembrane domain"/>
    <property type="match status" value="1"/>
</dbReference>
<dbReference type="CDD" id="cd18586">
    <property type="entry name" value="ABC_6TM_PrtD_like"/>
    <property type="match status" value="1"/>
</dbReference>
<evidence type="ECO:0000256" key="4">
    <source>
        <dbReference type="ARBA" id="ARBA00022840"/>
    </source>
</evidence>
<dbReference type="InterPro" id="IPR017871">
    <property type="entry name" value="ABC_transporter-like_CS"/>
</dbReference>
<keyword evidence="2 7" id="KW-0812">Transmembrane</keyword>
<reference evidence="11" key="1">
    <citation type="journal article" date="2019" name="Int. J. Syst. Evol. Microbiol.">
        <title>The Global Catalogue of Microorganisms (GCM) 10K type strain sequencing project: providing services to taxonomists for standard genome sequencing and annotation.</title>
        <authorList>
            <consortium name="The Broad Institute Genomics Platform"/>
            <consortium name="The Broad Institute Genome Sequencing Center for Infectious Disease"/>
            <person name="Wu L."/>
            <person name="Ma J."/>
        </authorList>
    </citation>
    <scope>NUCLEOTIDE SEQUENCE [LARGE SCALE GENOMIC DNA]</scope>
    <source>
        <strain evidence="11">JCM 17551</strain>
    </source>
</reference>
<keyword evidence="3" id="KW-0547">Nucleotide-binding</keyword>
<comment type="subcellular location">
    <subcellularLocation>
        <location evidence="1">Cell membrane</location>
        <topology evidence="1">Multi-pass membrane protein</topology>
    </subcellularLocation>
</comment>
<dbReference type="Gene3D" id="3.40.50.300">
    <property type="entry name" value="P-loop containing nucleotide triphosphate hydrolases"/>
    <property type="match status" value="1"/>
</dbReference>
<dbReference type="SMART" id="SM00382">
    <property type="entry name" value="AAA"/>
    <property type="match status" value="1"/>
</dbReference>
<organism evidence="10 11">
    <name type="scientific">Litoribacillus peritrichatus</name>
    <dbReference type="NCBI Taxonomy" id="718191"/>
    <lineage>
        <taxon>Bacteria</taxon>
        <taxon>Pseudomonadati</taxon>
        <taxon>Pseudomonadota</taxon>
        <taxon>Gammaproteobacteria</taxon>
        <taxon>Oceanospirillales</taxon>
        <taxon>Oceanospirillaceae</taxon>
        <taxon>Litoribacillus</taxon>
    </lineage>
</organism>
<evidence type="ECO:0000256" key="7">
    <source>
        <dbReference type="SAM" id="Phobius"/>
    </source>
</evidence>
<dbReference type="InterPro" id="IPR047957">
    <property type="entry name" value="ABC_AprD-like_6TM"/>
</dbReference>
<feature type="transmembrane region" description="Helical" evidence="7">
    <location>
        <begin position="21"/>
        <end position="44"/>
    </location>
</feature>
<evidence type="ECO:0000256" key="3">
    <source>
        <dbReference type="ARBA" id="ARBA00022741"/>
    </source>
</evidence>
<evidence type="ECO:0000256" key="1">
    <source>
        <dbReference type="ARBA" id="ARBA00004651"/>
    </source>
</evidence>
<dbReference type="PROSITE" id="PS50929">
    <property type="entry name" value="ABC_TM1F"/>
    <property type="match status" value="1"/>
</dbReference>
<keyword evidence="4" id="KW-0067">ATP-binding</keyword>
<gene>
    <name evidence="10" type="ORF">GCM10022277_41010</name>
</gene>
<dbReference type="SUPFAM" id="SSF90123">
    <property type="entry name" value="ABC transporter transmembrane region"/>
    <property type="match status" value="1"/>
</dbReference>
<keyword evidence="6 7" id="KW-0472">Membrane</keyword>
<dbReference type="Proteomes" id="UP001501565">
    <property type="component" value="Unassembled WGS sequence"/>
</dbReference>
<feature type="domain" description="ABC transporter" evidence="8">
    <location>
        <begin position="331"/>
        <end position="566"/>
    </location>
</feature>